<accession>A0A6C7E888</accession>
<keyword evidence="1" id="KW-1133">Transmembrane helix</keyword>
<feature type="transmembrane region" description="Helical" evidence="1">
    <location>
        <begin position="52"/>
        <end position="76"/>
    </location>
</feature>
<dbReference type="RefSeq" id="WP_015441489.1">
    <property type="nucleotide sequence ID" value="NC_020520.1"/>
</dbReference>
<evidence type="ECO:0000256" key="1">
    <source>
        <dbReference type="SAM" id="Phobius"/>
    </source>
</evidence>
<organism evidence="2 3">
    <name type="scientific">Ilumatobacter coccineus (strain NBRC 103263 / KCTC 29153 / YM16-304)</name>
    <dbReference type="NCBI Taxonomy" id="1313172"/>
    <lineage>
        <taxon>Bacteria</taxon>
        <taxon>Bacillati</taxon>
        <taxon>Actinomycetota</taxon>
        <taxon>Acidimicrobiia</taxon>
        <taxon>Acidimicrobiales</taxon>
        <taxon>Ilumatobacteraceae</taxon>
        <taxon>Ilumatobacter</taxon>
    </lineage>
</organism>
<keyword evidence="3" id="KW-1185">Reference proteome</keyword>
<gene>
    <name evidence="2" type="ORF">YM304_19280</name>
</gene>
<keyword evidence="1" id="KW-0812">Transmembrane</keyword>
<keyword evidence="1" id="KW-0472">Membrane</keyword>
<evidence type="ECO:0000313" key="3">
    <source>
        <dbReference type="Proteomes" id="UP000011863"/>
    </source>
</evidence>
<name>A0A6C7E888_ILUCY</name>
<proteinExistence type="predicted"/>
<sequence length="92" mass="9294">METPRPLSALPSVGVRAGAFVAILLSGLAGGLIGYSLIALQCDGDCGLPKGIGILVGSLIAAGGMAIVAVLVMRALGEWREVEDRERAGHAP</sequence>
<dbReference type="Proteomes" id="UP000011863">
    <property type="component" value="Chromosome"/>
</dbReference>
<reference evidence="2 3" key="1">
    <citation type="journal article" date="2013" name="Int. J. Syst. Evol. Microbiol.">
        <title>Ilumatobacter nonamiense sp. nov. and Ilumatobacter coccineum sp. nov., isolated from seashore sand.</title>
        <authorList>
            <person name="Matsumoto A."/>
            <person name="Kasai H."/>
            <person name="Matsuo Y."/>
            <person name="Shizuri Y."/>
            <person name="Ichikawa N."/>
            <person name="Fujita N."/>
            <person name="Omura S."/>
            <person name="Takahashi Y."/>
        </authorList>
    </citation>
    <scope>NUCLEOTIDE SEQUENCE [LARGE SCALE GENOMIC DNA]</scope>
    <source>
        <strain evidence="3">NBRC 103263 / KCTC 29153 / YM16-304</strain>
    </source>
</reference>
<dbReference type="KEGG" id="aym:YM304_19280"/>
<evidence type="ECO:0000313" key="2">
    <source>
        <dbReference type="EMBL" id="BAN02242.1"/>
    </source>
</evidence>
<feature type="transmembrane region" description="Helical" evidence="1">
    <location>
        <begin position="20"/>
        <end position="40"/>
    </location>
</feature>
<dbReference type="EMBL" id="AP012057">
    <property type="protein sequence ID" value="BAN02242.1"/>
    <property type="molecule type" value="Genomic_DNA"/>
</dbReference>
<dbReference type="AlphaFoldDB" id="A0A6C7E888"/>
<protein>
    <submittedName>
        <fullName evidence="2">Uncharacterized protein</fullName>
    </submittedName>
</protein>